<dbReference type="InterPro" id="IPR055577">
    <property type="entry name" value="DUF7153"/>
</dbReference>
<dbReference type="EMBL" id="KK853121">
    <property type="protein sequence ID" value="KDR11105.1"/>
    <property type="molecule type" value="Genomic_DNA"/>
</dbReference>
<organism evidence="3 4">
    <name type="scientific">Zootermopsis nevadensis</name>
    <name type="common">Dampwood termite</name>
    <dbReference type="NCBI Taxonomy" id="136037"/>
    <lineage>
        <taxon>Eukaryota</taxon>
        <taxon>Metazoa</taxon>
        <taxon>Ecdysozoa</taxon>
        <taxon>Arthropoda</taxon>
        <taxon>Hexapoda</taxon>
        <taxon>Insecta</taxon>
        <taxon>Pterygota</taxon>
        <taxon>Neoptera</taxon>
        <taxon>Polyneoptera</taxon>
        <taxon>Dictyoptera</taxon>
        <taxon>Blattodea</taxon>
        <taxon>Blattoidea</taxon>
        <taxon>Termitoidae</taxon>
        <taxon>Termopsidae</taxon>
        <taxon>Zootermopsis</taxon>
    </lineage>
</organism>
<evidence type="ECO:0000256" key="1">
    <source>
        <dbReference type="SAM" id="MobiDB-lite"/>
    </source>
</evidence>
<proteinExistence type="predicted"/>
<dbReference type="Pfam" id="PF23672">
    <property type="entry name" value="DUF7153"/>
    <property type="match status" value="1"/>
</dbReference>
<dbReference type="eggNOG" id="ENOG502SRZU">
    <property type="taxonomic scope" value="Eukaryota"/>
</dbReference>
<dbReference type="PANTHER" id="PTHR22198">
    <property type="entry name" value="FERM DOMAIN-CONTAINING PROTEIN"/>
    <property type="match status" value="1"/>
</dbReference>
<feature type="compositionally biased region" description="Polar residues" evidence="1">
    <location>
        <begin position="237"/>
        <end position="254"/>
    </location>
</feature>
<feature type="region of interest" description="Disordered" evidence="1">
    <location>
        <begin position="237"/>
        <end position="274"/>
    </location>
</feature>
<gene>
    <name evidence="3" type="ORF">L798_15149</name>
</gene>
<dbReference type="OrthoDB" id="6381584at2759"/>
<dbReference type="InParanoid" id="A0A067QR50"/>
<dbReference type="PANTHER" id="PTHR22198:SF1">
    <property type="entry name" value="FERM DOMAIN-CONTAINING PROTEIN"/>
    <property type="match status" value="1"/>
</dbReference>
<dbReference type="AlphaFoldDB" id="A0A067QR50"/>
<evidence type="ECO:0000313" key="3">
    <source>
        <dbReference type="EMBL" id="KDR11105.1"/>
    </source>
</evidence>
<protein>
    <recommendedName>
        <fullName evidence="2">DUF7153 domain-containing protein</fullName>
    </recommendedName>
</protein>
<feature type="compositionally biased region" description="Polar residues" evidence="1">
    <location>
        <begin position="1"/>
        <end position="14"/>
    </location>
</feature>
<accession>A0A067QR50</accession>
<dbReference type="Proteomes" id="UP000027135">
    <property type="component" value="Unassembled WGS sequence"/>
</dbReference>
<sequence>MFTAQRGPSRSSEYCSCGDTGSSTSSTGTAEETGQLALFSFIVPTHRGSDHHYLRKILANNIYFRDGLLLSSNEKCVLFPVVHFTENYYETLHHQMQKGQFLDEHMLGSEFILHQGLYREVRSIIPETELLSSSQHNHVAYMLLSFKTLERNFSQVMLDTWKDWTGARHIYMNLPDKLGLTRISFYHREAPPSLSPFTYLVLAECRGITSKEHQIQLLDFAQRMRVERMSGSISVYSSEPLSRSQLEPNPQYTANNSNSDHSKHNSTRWLHSLQ</sequence>
<keyword evidence="4" id="KW-1185">Reference proteome</keyword>
<feature type="region of interest" description="Disordered" evidence="1">
    <location>
        <begin position="1"/>
        <end position="29"/>
    </location>
</feature>
<dbReference type="OMA" id="NGMLMES"/>
<reference evidence="3 4" key="1">
    <citation type="journal article" date="2014" name="Nat. Commun.">
        <title>Molecular traces of alternative social organization in a termite genome.</title>
        <authorList>
            <person name="Terrapon N."/>
            <person name="Li C."/>
            <person name="Robertson H.M."/>
            <person name="Ji L."/>
            <person name="Meng X."/>
            <person name="Booth W."/>
            <person name="Chen Z."/>
            <person name="Childers C.P."/>
            <person name="Glastad K.M."/>
            <person name="Gokhale K."/>
            <person name="Gowin J."/>
            <person name="Gronenberg W."/>
            <person name="Hermansen R.A."/>
            <person name="Hu H."/>
            <person name="Hunt B.G."/>
            <person name="Huylmans A.K."/>
            <person name="Khalil S.M."/>
            <person name="Mitchell R.D."/>
            <person name="Munoz-Torres M.C."/>
            <person name="Mustard J.A."/>
            <person name="Pan H."/>
            <person name="Reese J.T."/>
            <person name="Scharf M.E."/>
            <person name="Sun F."/>
            <person name="Vogel H."/>
            <person name="Xiao J."/>
            <person name="Yang W."/>
            <person name="Yang Z."/>
            <person name="Yang Z."/>
            <person name="Zhou J."/>
            <person name="Zhu J."/>
            <person name="Brent C.S."/>
            <person name="Elsik C.G."/>
            <person name="Goodisman M.A."/>
            <person name="Liberles D.A."/>
            <person name="Roe R.M."/>
            <person name="Vargo E.L."/>
            <person name="Vilcinskas A."/>
            <person name="Wang J."/>
            <person name="Bornberg-Bauer E."/>
            <person name="Korb J."/>
            <person name="Zhang G."/>
            <person name="Liebig J."/>
        </authorList>
    </citation>
    <scope>NUCLEOTIDE SEQUENCE [LARGE SCALE GENOMIC DNA]</scope>
    <source>
        <tissue evidence="3">Whole organism</tissue>
    </source>
</reference>
<feature type="compositionally biased region" description="Low complexity" evidence="1">
    <location>
        <begin position="15"/>
        <end position="29"/>
    </location>
</feature>
<name>A0A067QR50_ZOONE</name>
<feature type="domain" description="DUF7153" evidence="2">
    <location>
        <begin position="64"/>
        <end position="237"/>
    </location>
</feature>
<evidence type="ECO:0000313" key="4">
    <source>
        <dbReference type="Proteomes" id="UP000027135"/>
    </source>
</evidence>
<evidence type="ECO:0000259" key="2">
    <source>
        <dbReference type="Pfam" id="PF23672"/>
    </source>
</evidence>